<accession>A0A7S4RP51</accession>
<name>A0A7S4RP51_9STRA</name>
<evidence type="ECO:0000256" key="1">
    <source>
        <dbReference type="SAM" id="SignalP"/>
    </source>
</evidence>
<gene>
    <name evidence="2" type="ORF">DBRI00130_LOCUS22105</name>
</gene>
<reference evidence="2" key="1">
    <citation type="submission" date="2021-01" db="EMBL/GenBank/DDBJ databases">
        <authorList>
            <person name="Corre E."/>
            <person name="Pelletier E."/>
            <person name="Niang G."/>
            <person name="Scheremetjew M."/>
            <person name="Finn R."/>
            <person name="Kale V."/>
            <person name="Holt S."/>
            <person name="Cochrane G."/>
            <person name="Meng A."/>
            <person name="Brown T."/>
            <person name="Cohen L."/>
        </authorList>
    </citation>
    <scope>NUCLEOTIDE SEQUENCE</scope>
    <source>
        <strain evidence="2">GSO104</strain>
    </source>
</reference>
<dbReference type="EMBL" id="HBNS01028110">
    <property type="protein sequence ID" value="CAE4620943.1"/>
    <property type="molecule type" value="Transcribed_RNA"/>
</dbReference>
<feature type="signal peptide" evidence="1">
    <location>
        <begin position="1"/>
        <end position="24"/>
    </location>
</feature>
<proteinExistence type="predicted"/>
<sequence length="378" mass="42899">MKLNLILSLLAFVTLVHHFSSVYTAYVYTQDQQQDASTKEVQVLCGGRGVQTSNTREWDGWPAIAYEEVGHPLVTKGDSFFNHARELYFRKDGKSKKTLMDEFIQVYKNRPDPVNMCGIRINHALALFLAVKEIQPTLVVESGVNAGVSTYFIRAASPTTKIFAIDPLAEPICNQGKRWIDPSDKTTNLTGDKFVDLLDIDWKGMIQRGEIDVEKTLVFLDDHLHAFERIAGVMKIGLRHVLVEDNYKLREGATPKDKKSTPKQMFSGPKWRTQGNWLFANIVAYSEFPPIVPPIMAKENTERRKKAGGFMVAADKNDDIVHPILRPDLNENDKRIYNNIATELGIDPALRDKESYMQFMNYNQICHLELLPVPPGVF</sequence>
<evidence type="ECO:0000313" key="2">
    <source>
        <dbReference type="EMBL" id="CAE4620943.1"/>
    </source>
</evidence>
<dbReference type="AlphaFoldDB" id="A0A7S4RP51"/>
<dbReference type="PANTHER" id="PTHR36362">
    <property type="entry name" value="DNA-DIRECTED RNA POLYMERASE SUBUNIT BETA"/>
    <property type="match status" value="1"/>
</dbReference>
<dbReference type="PANTHER" id="PTHR36362:SF1">
    <property type="entry name" value="DNA-DIRECTED RNA POLYMERASE SUBUNIT BETA"/>
    <property type="match status" value="1"/>
</dbReference>
<feature type="chain" id="PRO_5031145483" evidence="1">
    <location>
        <begin position="25"/>
        <end position="378"/>
    </location>
</feature>
<organism evidence="2">
    <name type="scientific">Ditylum brightwellii</name>
    <dbReference type="NCBI Taxonomy" id="49249"/>
    <lineage>
        <taxon>Eukaryota</taxon>
        <taxon>Sar</taxon>
        <taxon>Stramenopiles</taxon>
        <taxon>Ochrophyta</taxon>
        <taxon>Bacillariophyta</taxon>
        <taxon>Mediophyceae</taxon>
        <taxon>Lithodesmiophycidae</taxon>
        <taxon>Lithodesmiales</taxon>
        <taxon>Lithodesmiaceae</taxon>
        <taxon>Ditylum</taxon>
    </lineage>
</organism>
<protein>
    <submittedName>
        <fullName evidence="2">Uncharacterized protein</fullName>
    </submittedName>
</protein>
<keyword evidence="1" id="KW-0732">Signal</keyword>